<feature type="transmembrane region" description="Helical" evidence="5">
    <location>
        <begin position="257"/>
        <end position="279"/>
    </location>
</feature>
<dbReference type="RefSeq" id="WP_007192817.1">
    <property type="nucleotide sequence ID" value="NZ_AFWV01000006.1"/>
</dbReference>
<dbReference type="OrthoDB" id="6561746at2"/>
<feature type="transmembrane region" description="Helical" evidence="5">
    <location>
        <begin position="132"/>
        <end position="153"/>
    </location>
</feature>
<dbReference type="Pfam" id="PF04932">
    <property type="entry name" value="Wzy_C"/>
    <property type="match status" value="1"/>
</dbReference>
<dbReference type="Proteomes" id="UP000005459">
    <property type="component" value="Unassembled WGS sequence"/>
</dbReference>
<evidence type="ECO:0000313" key="7">
    <source>
        <dbReference type="EMBL" id="EGV18523.1"/>
    </source>
</evidence>
<protein>
    <submittedName>
        <fullName evidence="7">O-antigen polymerase</fullName>
    </submittedName>
</protein>
<feature type="transmembrane region" description="Helical" evidence="5">
    <location>
        <begin position="234"/>
        <end position="250"/>
    </location>
</feature>
<keyword evidence="2 5" id="KW-0812">Transmembrane</keyword>
<evidence type="ECO:0000256" key="4">
    <source>
        <dbReference type="ARBA" id="ARBA00023136"/>
    </source>
</evidence>
<organism evidence="7 8">
    <name type="scientific">Thiocapsa marina 5811</name>
    <dbReference type="NCBI Taxonomy" id="768671"/>
    <lineage>
        <taxon>Bacteria</taxon>
        <taxon>Pseudomonadati</taxon>
        <taxon>Pseudomonadota</taxon>
        <taxon>Gammaproteobacteria</taxon>
        <taxon>Chromatiales</taxon>
        <taxon>Chromatiaceae</taxon>
        <taxon>Thiocapsa</taxon>
    </lineage>
</organism>
<feature type="transmembrane region" description="Helical" evidence="5">
    <location>
        <begin position="12"/>
        <end position="34"/>
    </location>
</feature>
<evidence type="ECO:0000256" key="2">
    <source>
        <dbReference type="ARBA" id="ARBA00022692"/>
    </source>
</evidence>
<dbReference type="InterPro" id="IPR007016">
    <property type="entry name" value="O-antigen_ligase-rel_domated"/>
</dbReference>
<sequence length="451" mass="50353">MDLSPSHWIQLNIAGLLALVAGVVAYILPTRWIIPPLILLLPFPLIVSKFGSINVYLIYLVALIFGVRGQLRHLPYIGFVLLIAFAYAIALTQANPVTMREQLLYLLFIGSDFLLFYLVYNFYKENSDAQGFLYLLVALSGLVLTYSLVQMVVGMNPNSPLFQGEISLKPPRSDGRLTGPFGGVGITAEYMVMTVFISGFILLTARPGPAMRRLLILIILGSLAAMVATANRGAVFTIVFSGLFFLYLFRRELGFRGILIAIGGTGFAFALVATVVINYTDFDRLFERLEETDVEEGMPDTRSKVWPATWALIQERPIAGHGPQSHFSEATYSKRGAPAPIYWPHNLYLYLWYTLGIIGLIAYLAWFGRMYLDYYRASRLSKQDAIDDGLPKLAMVIMSVFIIDQIKVEFLRSLTMEYQHFMFMLWGALAALATRNGKGGVGQQPVRSEGS</sequence>
<keyword evidence="4 5" id="KW-0472">Membrane</keyword>
<evidence type="ECO:0000256" key="5">
    <source>
        <dbReference type="SAM" id="Phobius"/>
    </source>
</evidence>
<evidence type="ECO:0000313" key="8">
    <source>
        <dbReference type="Proteomes" id="UP000005459"/>
    </source>
</evidence>
<evidence type="ECO:0000256" key="3">
    <source>
        <dbReference type="ARBA" id="ARBA00022989"/>
    </source>
</evidence>
<feature type="transmembrane region" description="Helical" evidence="5">
    <location>
        <begin position="347"/>
        <end position="368"/>
    </location>
</feature>
<feature type="transmembrane region" description="Helical" evidence="5">
    <location>
        <begin position="74"/>
        <end position="91"/>
    </location>
</feature>
<evidence type="ECO:0000256" key="1">
    <source>
        <dbReference type="ARBA" id="ARBA00004141"/>
    </source>
</evidence>
<comment type="subcellular location">
    <subcellularLocation>
        <location evidence="1">Membrane</location>
        <topology evidence="1">Multi-pass membrane protein</topology>
    </subcellularLocation>
</comment>
<reference evidence="7 8" key="1">
    <citation type="submission" date="2011-06" db="EMBL/GenBank/DDBJ databases">
        <title>The draft genome of Thiocapsa marina 5811.</title>
        <authorList>
            <consortium name="US DOE Joint Genome Institute (JGI-PGF)"/>
            <person name="Lucas S."/>
            <person name="Han J."/>
            <person name="Cheng J.-F."/>
            <person name="Goodwin L."/>
            <person name="Pitluck S."/>
            <person name="Peters L."/>
            <person name="Land M.L."/>
            <person name="Hauser L."/>
            <person name="Vogl K."/>
            <person name="Liu Z."/>
            <person name="Imhoff J."/>
            <person name="Thiel V."/>
            <person name="Frigaard N.-U."/>
            <person name="Bryant D."/>
            <person name="Woyke T.J."/>
        </authorList>
    </citation>
    <scope>NUCLEOTIDE SEQUENCE [LARGE SCALE GENOMIC DNA]</scope>
    <source>
        <strain evidence="7 8">5811</strain>
    </source>
</reference>
<name>F9UAQ5_9GAMM</name>
<proteinExistence type="predicted"/>
<feature type="transmembrane region" description="Helical" evidence="5">
    <location>
        <begin position="210"/>
        <end position="228"/>
    </location>
</feature>
<dbReference type="eggNOG" id="COG3307">
    <property type="taxonomic scope" value="Bacteria"/>
</dbReference>
<keyword evidence="3 5" id="KW-1133">Transmembrane helix</keyword>
<feature type="domain" description="O-antigen ligase-related" evidence="6">
    <location>
        <begin position="218"/>
        <end position="364"/>
    </location>
</feature>
<dbReference type="AlphaFoldDB" id="F9UAQ5"/>
<dbReference type="InterPro" id="IPR051533">
    <property type="entry name" value="WaaL-like"/>
</dbReference>
<dbReference type="PANTHER" id="PTHR37422:SF17">
    <property type="entry name" value="O-ANTIGEN LIGASE"/>
    <property type="match status" value="1"/>
</dbReference>
<feature type="transmembrane region" description="Helical" evidence="5">
    <location>
        <begin position="181"/>
        <end position="203"/>
    </location>
</feature>
<dbReference type="STRING" id="768671.ThimaDRAFT_1941"/>
<dbReference type="PANTHER" id="PTHR37422">
    <property type="entry name" value="TEICHURONIC ACID BIOSYNTHESIS PROTEIN TUAE"/>
    <property type="match status" value="1"/>
</dbReference>
<dbReference type="GO" id="GO:0016020">
    <property type="term" value="C:membrane"/>
    <property type="evidence" value="ECO:0007669"/>
    <property type="project" value="UniProtKB-SubCell"/>
</dbReference>
<evidence type="ECO:0000259" key="6">
    <source>
        <dbReference type="Pfam" id="PF04932"/>
    </source>
</evidence>
<gene>
    <name evidence="7" type="ORF">ThimaDRAFT_1941</name>
</gene>
<accession>F9UAQ5</accession>
<feature type="transmembrane region" description="Helical" evidence="5">
    <location>
        <begin position="103"/>
        <end position="120"/>
    </location>
</feature>
<dbReference type="EMBL" id="AFWV01000006">
    <property type="protein sequence ID" value="EGV18523.1"/>
    <property type="molecule type" value="Genomic_DNA"/>
</dbReference>
<feature type="transmembrane region" description="Helical" evidence="5">
    <location>
        <begin position="46"/>
        <end position="67"/>
    </location>
</feature>
<keyword evidence="8" id="KW-1185">Reference proteome</keyword>